<keyword evidence="2" id="KW-0378">Hydrolase</keyword>
<name>A0A443S259_9ACAR</name>
<evidence type="ECO:0000256" key="2">
    <source>
        <dbReference type="ARBA" id="ARBA00022801"/>
    </source>
</evidence>
<dbReference type="AlphaFoldDB" id="A0A443S259"/>
<evidence type="ECO:0000256" key="1">
    <source>
        <dbReference type="ARBA" id="ARBA00007527"/>
    </source>
</evidence>
<protein>
    <submittedName>
        <fullName evidence="3">Uncharacterized protein</fullName>
    </submittedName>
</protein>
<dbReference type="GO" id="GO:0004531">
    <property type="term" value="F:deoxyribonuclease II activity"/>
    <property type="evidence" value="ECO:0007669"/>
    <property type="project" value="InterPro"/>
</dbReference>
<dbReference type="InterPro" id="IPR004947">
    <property type="entry name" value="DNase_II"/>
</dbReference>
<gene>
    <name evidence="3" type="ORF">B4U80_08705</name>
</gene>
<dbReference type="STRING" id="299467.A0A443S259"/>
<dbReference type="PANTHER" id="PTHR10858">
    <property type="entry name" value="DEOXYRIBONUCLEASE II"/>
    <property type="match status" value="1"/>
</dbReference>
<comment type="similarity">
    <text evidence="1">Belongs to the DNase II family.</text>
</comment>
<proteinExistence type="inferred from homology"/>
<keyword evidence="4" id="KW-1185">Reference proteome</keyword>
<evidence type="ECO:0000313" key="3">
    <source>
        <dbReference type="EMBL" id="RWS21618.1"/>
    </source>
</evidence>
<dbReference type="Proteomes" id="UP000288716">
    <property type="component" value="Unassembled WGS sequence"/>
</dbReference>
<dbReference type="PANTHER" id="PTHR10858:SF23">
    <property type="entry name" value="DEOXYRIBONUCLEASE II"/>
    <property type="match status" value="1"/>
</dbReference>
<comment type="caution">
    <text evidence="3">The sequence shown here is derived from an EMBL/GenBank/DDBJ whole genome shotgun (WGS) entry which is preliminary data.</text>
</comment>
<dbReference type="GO" id="GO:0006309">
    <property type="term" value="P:apoptotic DNA fragmentation"/>
    <property type="evidence" value="ECO:0007669"/>
    <property type="project" value="TreeGrafter"/>
</dbReference>
<dbReference type="Pfam" id="PF03265">
    <property type="entry name" value="DNase_II"/>
    <property type="match status" value="1"/>
</dbReference>
<accession>A0A443S259</accession>
<reference evidence="3 4" key="1">
    <citation type="journal article" date="2018" name="Gigascience">
        <title>Genomes of trombidid mites reveal novel predicted allergens and laterally-transferred genes associated with secondary metabolism.</title>
        <authorList>
            <person name="Dong X."/>
            <person name="Chaisiri K."/>
            <person name="Xia D."/>
            <person name="Armstrong S.D."/>
            <person name="Fang Y."/>
            <person name="Donnelly M.J."/>
            <person name="Kadowaki T."/>
            <person name="McGarry J.W."/>
            <person name="Darby A.C."/>
            <person name="Makepeace B.L."/>
        </authorList>
    </citation>
    <scope>NUCLEOTIDE SEQUENCE [LARGE SCALE GENOMIC DNA]</scope>
    <source>
        <strain evidence="3">UoL-UT</strain>
    </source>
</reference>
<dbReference type="OrthoDB" id="10261598at2759"/>
<dbReference type="VEuPathDB" id="VectorBase:LDEU010422"/>
<dbReference type="EMBL" id="NCKV01011511">
    <property type="protein sequence ID" value="RWS21618.1"/>
    <property type="molecule type" value="Genomic_DNA"/>
</dbReference>
<sequence>MASNILNYLKIIRPNIYDSHNTNILSAEDNRTFEVLTELQEVPKIVIQDYQFQTCKELIITAYGKCAEDKRDIYQYIANLKGNLLVKTWTNGQGQALPRMKNVFDVCWLKRQYNYIYKNRKIIKHWRSSKDHSKFAIAVCGKPALVCIGDLNRTRSQLRRGGGVLCFENNRIWNFLNNMIAAKSVLTGEVELFSGENIGGSARRSDGDDDTDEDFFFRMRIRLSFLFYALCI</sequence>
<evidence type="ECO:0000313" key="4">
    <source>
        <dbReference type="Proteomes" id="UP000288716"/>
    </source>
</evidence>
<organism evidence="3 4">
    <name type="scientific">Leptotrombidium deliense</name>
    <dbReference type="NCBI Taxonomy" id="299467"/>
    <lineage>
        <taxon>Eukaryota</taxon>
        <taxon>Metazoa</taxon>
        <taxon>Ecdysozoa</taxon>
        <taxon>Arthropoda</taxon>
        <taxon>Chelicerata</taxon>
        <taxon>Arachnida</taxon>
        <taxon>Acari</taxon>
        <taxon>Acariformes</taxon>
        <taxon>Trombidiformes</taxon>
        <taxon>Prostigmata</taxon>
        <taxon>Anystina</taxon>
        <taxon>Parasitengona</taxon>
        <taxon>Trombiculoidea</taxon>
        <taxon>Trombiculidae</taxon>
        <taxon>Leptotrombidium</taxon>
    </lineage>
</organism>